<organism evidence="7 8">
    <name type="scientific">Thamnophis sirtalis</name>
    <dbReference type="NCBI Taxonomy" id="35019"/>
    <lineage>
        <taxon>Eukaryota</taxon>
        <taxon>Metazoa</taxon>
        <taxon>Chordata</taxon>
        <taxon>Craniata</taxon>
        <taxon>Vertebrata</taxon>
        <taxon>Euteleostomi</taxon>
        <taxon>Lepidosauria</taxon>
        <taxon>Squamata</taxon>
        <taxon>Bifurcata</taxon>
        <taxon>Unidentata</taxon>
        <taxon>Episquamata</taxon>
        <taxon>Toxicofera</taxon>
        <taxon>Serpentes</taxon>
        <taxon>Colubroidea</taxon>
        <taxon>Colubridae</taxon>
        <taxon>Natricinae</taxon>
        <taxon>Thamnophis</taxon>
    </lineage>
</organism>
<keyword evidence="3" id="KW-0964">Secreted</keyword>
<dbReference type="PANTHER" id="PTHR47536:SF1">
    <property type="entry name" value="C-TYPE LECTIN DOMAIN FAMILY 5 MEMBER A"/>
    <property type="match status" value="1"/>
</dbReference>
<evidence type="ECO:0000313" key="7">
    <source>
        <dbReference type="Proteomes" id="UP000504617"/>
    </source>
</evidence>
<sequence length="173" mass="19960">MSWCFASKLQTNMDWKLMGILVPTLTIKLVGSSLFFLYISQIFSEVPKTTTPGKTSCSLRWTLYEGKCYHFSTLLKTWDESQKECVFLNSHLAIINSKPELAFLNNKTQNADYFIGLRRRNSNEQWKWIDNTKFQPGIFNVQDKTNDCVAIGLNSTSSRLCSESNRFICEEKV</sequence>
<dbReference type="KEGG" id="tsr:106545781"/>
<dbReference type="InterPro" id="IPR033992">
    <property type="entry name" value="NKR-like_CTLD"/>
</dbReference>
<dbReference type="Proteomes" id="UP000504617">
    <property type="component" value="Unplaced"/>
</dbReference>
<proteinExistence type="predicted"/>
<evidence type="ECO:0000256" key="1">
    <source>
        <dbReference type="ARBA" id="ARBA00004167"/>
    </source>
</evidence>
<evidence type="ECO:0000256" key="3">
    <source>
        <dbReference type="ARBA" id="ARBA00022525"/>
    </source>
</evidence>
<protein>
    <submittedName>
        <fullName evidence="8 9">C-type lectin domain family 5 member A-like isoform X1</fullName>
    </submittedName>
</protein>
<dbReference type="SUPFAM" id="SSF56436">
    <property type="entry name" value="C-type lectin-like"/>
    <property type="match status" value="1"/>
</dbReference>
<evidence type="ECO:0000256" key="2">
    <source>
        <dbReference type="ARBA" id="ARBA00004613"/>
    </source>
</evidence>
<dbReference type="OrthoDB" id="7357196at2759"/>
<reference evidence="8 9" key="1">
    <citation type="submission" date="2025-04" db="UniProtKB">
        <authorList>
            <consortium name="RefSeq"/>
        </authorList>
    </citation>
    <scope>IDENTIFICATION</scope>
    <source>
        <tissue evidence="8 9">Skeletal muscle</tissue>
    </source>
</reference>
<keyword evidence="4" id="KW-0430">Lectin</keyword>
<keyword evidence="7" id="KW-1185">Reference proteome</keyword>
<dbReference type="GO" id="GO:0005576">
    <property type="term" value="C:extracellular region"/>
    <property type="evidence" value="ECO:0007669"/>
    <property type="project" value="UniProtKB-SubCell"/>
</dbReference>
<evidence type="ECO:0000259" key="6">
    <source>
        <dbReference type="PROSITE" id="PS50041"/>
    </source>
</evidence>
<dbReference type="Pfam" id="PF00059">
    <property type="entry name" value="Lectin_C"/>
    <property type="match status" value="1"/>
</dbReference>
<dbReference type="Gene3D" id="3.10.100.10">
    <property type="entry name" value="Mannose-Binding Protein A, subunit A"/>
    <property type="match status" value="1"/>
</dbReference>
<keyword evidence="5" id="KW-0812">Transmembrane</keyword>
<comment type="subcellular location">
    <subcellularLocation>
        <location evidence="1">Membrane</location>
        <topology evidence="1">Single-pass membrane protein</topology>
    </subcellularLocation>
    <subcellularLocation>
        <location evidence="2">Secreted</location>
    </subcellularLocation>
</comment>
<feature type="domain" description="C-type lectin" evidence="6">
    <location>
        <begin position="64"/>
        <end position="170"/>
    </location>
</feature>
<dbReference type="SMART" id="SM00034">
    <property type="entry name" value="CLECT"/>
    <property type="match status" value="1"/>
</dbReference>
<dbReference type="InterPro" id="IPR052869">
    <property type="entry name" value="CLEC5A"/>
</dbReference>
<dbReference type="InterPro" id="IPR016187">
    <property type="entry name" value="CTDL_fold"/>
</dbReference>
<gene>
    <name evidence="8 9" type="primary">LOC106545781</name>
</gene>
<dbReference type="AlphaFoldDB" id="A0A6I9XVV8"/>
<dbReference type="RefSeq" id="XP_013917913.1">
    <property type="nucleotide sequence ID" value="XM_014062438.1"/>
</dbReference>
<keyword evidence="5" id="KW-0472">Membrane</keyword>
<dbReference type="PANTHER" id="PTHR47536">
    <property type="entry name" value="C-TYPE LECTIN DOMAIN FAMILY 5 MEMBER A"/>
    <property type="match status" value="1"/>
</dbReference>
<evidence type="ECO:0000256" key="5">
    <source>
        <dbReference type="SAM" id="Phobius"/>
    </source>
</evidence>
<accession>A0A6I9XVV8</accession>
<evidence type="ECO:0000313" key="9">
    <source>
        <dbReference type="RefSeq" id="XP_013917913.1"/>
    </source>
</evidence>
<dbReference type="GO" id="GO:0016020">
    <property type="term" value="C:membrane"/>
    <property type="evidence" value="ECO:0007669"/>
    <property type="project" value="UniProtKB-SubCell"/>
</dbReference>
<name>A0A6I9XVV8_9SAUR</name>
<dbReference type="GO" id="GO:0030246">
    <property type="term" value="F:carbohydrate binding"/>
    <property type="evidence" value="ECO:0007669"/>
    <property type="project" value="UniProtKB-KW"/>
</dbReference>
<dbReference type="RefSeq" id="XP_013917911.1">
    <property type="nucleotide sequence ID" value="XM_014062436.1"/>
</dbReference>
<dbReference type="CDD" id="cd03593">
    <property type="entry name" value="CLECT_NK_receptors_like"/>
    <property type="match status" value="1"/>
</dbReference>
<dbReference type="InterPro" id="IPR001304">
    <property type="entry name" value="C-type_lectin-like"/>
</dbReference>
<dbReference type="GeneID" id="106545781"/>
<evidence type="ECO:0000256" key="4">
    <source>
        <dbReference type="ARBA" id="ARBA00022734"/>
    </source>
</evidence>
<feature type="transmembrane region" description="Helical" evidence="5">
    <location>
        <begin position="20"/>
        <end position="39"/>
    </location>
</feature>
<dbReference type="InterPro" id="IPR016186">
    <property type="entry name" value="C-type_lectin-like/link_sf"/>
</dbReference>
<keyword evidence="5" id="KW-1133">Transmembrane helix</keyword>
<evidence type="ECO:0000313" key="8">
    <source>
        <dbReference type="RefSeq" id="XP_013917911.1"/>
    </source>
</evidence>
<dbReference type="PROSITE" id="PS50041">
    <property type="entry name" value="C_TYPE_LECTIN_2"/>
    <property type="match status" value="1"/>
</dbReference>